<feature type="chain" id="PRO_5039108428" description="DUF3558 domain-containing protein" evidence="2">
    <location>
        <begin position="23"/>
        <end position="202"/>
    </location>
</feature>
<accession>A0A927M374</accession>
<keyword evidence="4" id="KW-1185">Reference proteome</keyword>
<feature type="signal peptide" evidence="2">
    <location>
        <begin position="1"/>
        <end position="22"/>
    </location>
</feature>
<keyword evidence="2" id="KW-0732">Signal</keyword>
<comment type="caution">
    <text evidence="3">The sequence shown here is derived from an EMBL/GenBank/DDBJ whole genome shotgun (WGS) entry which is preliminary data.</text>
</comment>
<sequence>MRTSARSSVAPLLLLGMLACLALPGCGGSDEPDQTPSASPSAPPATTGPAPTTAAPTTAAPAAAGPFSALPACNVLPDEMRGTFQGNMIKIDQEPKASEKWTAGSACLGMLAGRTVALTISLRLFPANQAKSGASTFAKSEAGKADAVTGWGNEAWWSKPACSLTVRYSNIVATFAQRAPTDACRPDVERLAKAFGGQHFTS</sequence>
<dbReference type="PROSITE" id="PS51257">
    <property type="entry name" value="PROKAR_LIPOPROTEIN"/>
    <property type="match status" value="1"/>
</dbReference>
<organism evidence="3 4">
    <name type="scientific">Plantactinospora soyae</name>
    <dbReference type="NCBI Taxonomy" id="1544732"/>
    <lineage>
        <taxon>Bacteria</taxon>
        <taxon>Bacillati</taxon>
        <taxon>Actinomycetota</taxon>
        <taxon>Actinomycetes</taxon>
        <taxon>Micromonosporales</taxon>
        <taxon>Micromonosporaceae</taxon>
        <taxon>Plantactinospora</taxon>
    </lineage>
</organism>
<feature type="region of interest" description="Disordered" evidence="1">
    <location>
        <begin position="28"/>
        <end position="61"/>
    </location>
</feature>
<dbReference type="AlphaFoldDB" id="A0A927M374"/>
<evidence type="ECO:0000313" key="4">
    <source>
        <dbReference type="Proteomes" id="UP000649753"/>
    </source>
</evidence>
<evidence type="ECO:0008006" key="5">
    <source>
        <dbReference type="Google" id="ProtNLM"/>
    </source>
</evidence>
<dbReference type="Proteomes" id="UP000649753">
    <property type="component" value="Unassembled WGS sequence"/>
</dbReference>
<evidence type="ECO:0000256" key="1">
    <source>
        <dbReference type="SAM" id="MobiDB-lite"/>
    </source>
</evidence>
<reference evidence="3" key="1">
    <citation type="submission" date="2020-10" db="EMBL/GenBank/DDBJ databases">
        <title>Sequencing the genomes of 1000 actinobacteria strains.</title>
        <authorList>
            <person name="Klenk H.-P."/>
        </authorList>
    </citation>
    <scope>NUCLEOTIDE SEQUENCE</scope>
    <source>
        <strain evidence="3">DSM 46832</strain>
    </source>
</reference>
<evidence type="ECO:0000313" key="3">
    <source>
        <dbReference type="EMBL" id="MBE1487222.1"/>
    </source>
</evidence>
<dbReference type="EMBL" id="JADBEB010000001">
    <property type="protein sequence ID" value="MBE1487222.1"/>
    <property type="molecule type" value="Genomic_DNA"/>
</dbReference>
<protein>
    <recommendedName>
        <fullName evidence="5">DUF3558 domain-containing protein</fullName>
    </recommendedName>
</protein>
<name>A0A927M374_9ACTN</name>
<dbReference type="RefSeq" id="WP_192767107.1">
    <property type="nucleotide sequence ID" value="NZ_JADBEB010000001.1"/>
</dbReference>
<feature type="compositionally biased region" description="Low complexity" evidence="1">
    <location>
        <begin position="35"/>
        <end position="61"/>
    </location>
</feature>
<evidence type="ECO:0000256" key="2">
    <source>
        <dbReference type="SAM" id="SignalP"/>
    </source>
</evidence>
<gene>
    <name evidence="3" type="ORF">H4W31_002860</name>
</gene>
<proteinExistence type="predicted"/>